<protein>
    <submittedName>
        <fullName evidence="1">7777_t:CDS:1</fullName>
    </submittedName>
</protein>
<feature type="non-terminal residue" evidence="1">
    <location>
        <position position="188"/>
    </location>
</feature>
<comment type="caution">
    <text evidence="1">The sequence shown here is derived from an EMBL/GenBank/DDBJ whole genome shotgun (WGS) entry which is preliminary data.</text>
</comment>
<evidence type="ECO:0000313" key="1">
    <source>
        <dbReference type="EMBL" id="CAG8848079.1"/>
    </source>
</evidence>
<evidence type="ECO:0000313" key="2">
    <source>
        <dbReference type="Proteomes" id="UP000789901"/>
    </source>
</evidence>
<reference evidence="1 2" key="1">
    <citation type="submission" date="2021-06" db="EMBL/GenBank/DDBJ databases">
        <authorList>
            <person name="Kallberg Y."/>
            <person name="Tangrot J."/>
            <person name="Rosling A."/>
        </authorList>
    </citation>
    <scope>NUCLEOTIDE SEQUENCE [LARGE SCALE GENOMIC DNA]</scope>
    <source>
        <strain evidence="1 2">120-4 pot B 10/14</strain>
    </source>
</reference>
<dbReference type="PANTHER" id="PTHR46880:SF5">
    <property type="entry name" value="DUF4371 DOMAIN-CONTAINING PROTEIN"/>
    <property type="match status" value="1"/>
</dbReference>
<dbReference type="Proteomes" id="UP000789901">
    <property type="component" value="Unassembled WGS sequence"/>
</dbReference>
<sequence>MYWLVQHDIATNTITDLCNLINQPIQNAEELHIPSNVNILKNPSSLQAIELSRNDYGSYNNNHARKDFIDAIGKVIEEEVCHEIRKSSVWSLMIDESNTVIKEKTLAILNKFFDDKNLSVLLLGHLVMMAHQLCHLNSIATLLKRQNPFLTEHHCISHHLALACKDAAEAVPYMHSYNKIVGNLYTYF</sequence>
<gene>
    <name evidence="1" type="ORF">GMARGA_LOCUS39000</name>
</gene>
<accession>A0ABN7X763</accession>
<dbReference type="PANTHER" id="PTHR46880">
    <property type="entry name" value="RAS-ASSOCIATING DOMAIN-CONTAINING PROTEIN"/>
    <property type="match status" value="1"/>
</dbReference>
<name>A0ABN7X763_GIGMA</name>
<dbReference type="EMBL" id="CAJVQB010090519">
    <property type="protein sequence ID" value="CAG8848079.1"/>
    <property type="molecule type" value="Genomic_DNA"/>
</dbReference>
<organism evidence="1 2">
    <name type="scientific">Gigaspora margarita</name>
    <dbReference type="NCBI Taxonomy" id="4874"/>
    <lineage>
        <taxon>Eukaryota</taxon>
        <taxon>Fungi</taxon>
        <taxon>Fungi incertae sedis</taxon>
        <taxon>Mucoromycota</taxon>
        <taxon>Glomeromycotina</taxon>
        <taxon>Glomeromycetes</taxon>
        <taxon>Diversisporales</taxon>
        <taxon>Gigasporaceae</taxon>
        <taxon>Gigaspora</taxon>
    </lineage>
</organism>
<keyword evidence="2" id="KW-1185">Reference proteome</keyword>
<proteinExistence type="predicted"/>